<sequence length="215" mass="23163">MRDNTRCSEARSCVEWLSCIRVAVRSVTGDEKVASWAEQSATLPALVWGLRTATTDTGGEDTLVSLLSLKGASGGGVAAAGLTCCCSGGQNSQPMKIKPRSDGRESGSGEVRHVPPHSQPPRRETIRESSLVLAEPDTRTSPATIYTKAKPSFPTRRIPLFSRQHLFIAKITRNLEILVANDAIGLTVPPPSLRQTRHAMARDLTMPLRAPLPPC</sequence>
<evidence type="ECO:0000313" key="3">
    <source>
        <dbReference type="Proteomes" id="UP000324222"/>
    </source>
</evidence>
<evidence type="ECO:0000313" key="2">
    <source>
        <dbReference type="EMBL" id="MPC18730.1"/>
    </source>
</evidence>
<name>A0A5B7DBV0_PORTR</name>
<comment type="caution">
    <text evidence="2">The sequence shown here is derived from an EMBL/GenBank/DDBJ whole genome shotgun (WGS) entry which is preliminary data.</text>
</comment>
<accession>A0A5B7DBV0</accession>
<dbReference type="AlphaFoldDB" id="A0A5B7DBV0"/>
<dbReference type="EMBL" id="VSRR010000706">
    <property type="protein sequence ID" value="MPC18730.1"/>
    <property type="molecule type" value="Genomic_DNA"/>
</dbReference>
<protein>
    <submittedName>
        <fullName evidence="2">Uncharacterized protein</fullName>
    </submittedName>
</protein>
<dbReference type="Proteomes" id="UP000324222">
    <property type="component" value="Unassembled WGS sequence"/>
</dbReference>
<reference evidence="2 3" key="1">
    <citation type="submission" date="2019-05" db="EMBL/GenBank/DDBJ databases">
        <title>Another draft genome of Portunus trituberculatus and its Hox gene families provides insights of decapod evolution.</title>
        <authorList>
            <person name="Jeong J.-H."/>
            <person name="Song I."/>
            <person name="Kim S."/>
            <person name="Choi T."/>
            <person name="Kim D."/>
            <person name="Ryu S."/>
            <person name="Kim W."/>
        </authorList>
    </citation>
    <scope>NUCLEOTIDE SEQUENCE [LARGE SCALE GENOMIC DNA]</scope>
    <source>
        <tissue evidence="2">Muscle</tissue>
    </source>
</reference>
<feature type="compositionally biased region" description="Basic and acidic residues" evidence="1">
    <location>
        <begin position="99"/>
        <end position="113"/>
    </location>
</feature>
<gene>
    <name evidence="2" type="ORF">E2C01_011624</name>
</gene>
<evidence type="ECO:0000256" key="1">
    <source>
        <dbReference type="SAM" id="MobiDB-lite"/>
    </source>
</evidence>
<feature type="region of interest" description="Disordered" evidence="1">
    <location>
        <begin position="91"/>
        <end position="133"/>
    </location>
</feature>
<organism evidence="2 3">
    <name type="scientific">Portunus trituberculatus</name>
    <name type="common">Swimming crab</name>
    <name type="synonym">Neptunus trituberculatus</name>
    <dbReference type="NCBI Taxonomy" id="210409"/>
    <lineage>
        <taxon>Eukaryota</taxon>
        <taxon>Metazoa</taxon>
        <taxon>Ecdysozoa</taxon>
        <taxon>Arthropoda</taxon>
        <taxon>Crustacea</taxon>
        <taxon>Multicrustacea</taxon>
        <taxon>Malacostraca</taxon>
        <taxon>Eumalacostraca</taxon>
        <taxon>Eucarida</taxon>
        <taxon>Decapoda</taxon>
        <taxon>Pleocyemata</taxon>
        <taxon>Brachyura</taxon>
        <taxon>Eubrachyura</taxon>
        <taxon>Portunoidea</taxon>
        <taxon>Portunidae</taxon>
        <taxon>Portuninae</taxon>
        <taxon>Portunus</taxon>
    </lineage>
</organism>
<proteinExistence type="predicted"/>
<keyword evidence="3" id="KW-1185">Reference proteome</keyword>